<proteinExistence type="predicted"/>
<comment type="caution">
    <text evidence="5">The sequence shown here is derived from an EMBL/GenBank/DDBJ whole genome shotgun (WGS) entry which is preliminary data.</text>
</comment>
<protein>
    <recommendedName>
        <fullName evidence="6">Radical SAM core domain-containing protein</fullName>
    </recommendedName>
</protein>
<keyword evidence="3" id="KW-0408">Iron</keyword>
<dbReference type="PANTHER" id="PTHR43432">
    <property type="entry name" value="SLR0285 PROTEIN"/>
    <property type="match status" value="1"/>
</dbReference>
<dbReference type="GO" id="GO:0051539">
    <property type="term" value="F:4 iron, 4 sulfur cluster binding"/>
    <property type="evidence" value="ECO:0007669"/>
    <property type="project" value="UniProtKB-KW"/>
</dbReference>
<accession>A0A0F9FY13</accession>
<evidence type="ECO:0000256" key="1">
    <source>
        <dbReference type="ARBA" id="ARBA00022485"/>
    </source>
</evidence>
<organism evidence="5">
    <name type="scientific">marine sediment metagenome</name>
    <dbReference type="NCBI Taxonomy" id="412755"/>
    <lineage>
        <taxon>unclassified sequences</taxon>
        <taxon>metagenomes</taxon>
        <taxon>ecological metagenomes</taxon>
    </lineage>
</organism>
<evidence type="ECO:0000256" key="3">
    <source>
        <dbReference type="ARBA" id="ARBA00023004"/>
    </source>
</evidence>
<reference evidence="5" key="1">
    <citation type="journal article" date="2015" name="Nature">
        <title>Complex archaea that bridge the gap between prokaryotes and eukaryotes.</title>
        <authorList>
            <person name="Spang A."/>
            <person name="Saw J.H."/>
            <person name="Jorgensen S.L."/>
            <person name="Zaremba-Niedzwiedzka K."/>
            <person name="Martijn J."/>
            <person name="Lind A.E."/>
            <person name="van Eijk R."/>
            <person name="Schleper C."/>
            <person name="Guy L."/>
            <person name="Ettema T.J."/>
        </authorList>
    </citation>
    <scope>NUCLEOTIDE SEQUENCE</scope>
</reference>
<dbReference type="GO" id="GO:0020037">
    <property type="term" value="F:heme binding"/>
    <property type="evidence" value="ECO:0007669"/>
    <property type="project" value="InterPro"/>
</dbReference>
<sequence>MSKTTKSGTGQWSESSVNIWTGCENDCAYCYAREMAVRHGRLNSSAEWATPTLRPNAISKGYGKRKGVVMFPTTHDITPGNLDECVHVLKKLLQAGNRVLIVSKPRLSCVRRMVDDLPEWCEQIMFRFSITTSSYTVHDLWEPNAPGPGVRMNSAALAMEAGYRVSISCEPFLGHMILAARGFRSVGESAASHYAEVQAVSNGPIWFGLMNKISQRVLPCVPAVEVARLQAMHEPAAVRSIHDALVGKPRVKFKESITNTLGLPADVDEWPELPKASDA</sequence>
<keyword evidence="2" id="KW-0479">Metal-binding</keyword>
<dbReference type="AlphaFoldDB" id="A0A0F9FY13"/>
<evidence type="ECO:0000313" key="5">
    <source>
        <dbReference type="EMBL" id="KKL83146.1"/>
    </source>
</evidence>
<dbReference type="GO" id="GO:0046872">
    <property type="term" value="F:metal ion binding"/>
    <property type="evidence" value="ECO:0007669"/>
    <property type="project" value="UniProtKB-KW"/>
</dbReference>
<evidence type="ECO:0000256" key="2">
    <source>
        <dbReference type="ARBA" id="ARBA00022723"/>
    </source>
</evidence>
<dbReference type="InterPro" id="IPR006066">
    <property type="entry name" value="NO2/SO3_Rdtase_FeS/sirohaem_BS"/>
</dbReference>
<dbReference type="EMBL" id="LAZR01022068">
    <property type="protein sequence ID" value="KKL83146.1"/>
    <property type="molecule type" value="Genomic_DNA"/>
</dbReference>
<evidence type="ECO:0000256" key="4">
    <source>
        <dbReference type="ARBA" id="ARBA00023014"/>
    </source>
</evidence>
<dbReference type="InterPro" id="IPR040086">
    <property type="entry name" value="MJ0683-like"/>
</dbReference>
<keyword evidence="1" id="KW-0004">4Fe-4S</keyword>
<dbReference type="Gene3D" id="3.80.30.30">
    <property type="match status" value="1"/>
</dbReference>
<keyword evidence="4" id="KW-0411">Iron-sulfur</keyword>
<evidence type="ECO:0008006" key="6">
    <source>
        <dbReference type="Google" id="ProtNLM"/>
    </source>
</evidence>
<dbReference type="GO" id="GO:0016491">
    <property type="term" value="F:oxidoreductase activity"/>
    <property type="evidence" value="ECO:0007669"/>
    <property type="project" value="InterPro"/>
</dbReference>
<dbReference type="PROSITE" id="PS00365">
    <property type="entry name" value="NIR_SIR"/>
    <property type="match status" value="1"/>
</dbReference>
<name>A0A0F9FY13_9ZZZZ</name>
<gene>
    <name evidence="5" type="ORF">LCGC14_1977670</name>
</gene>
<dbReference type="PANTHER" id="PTHR43432:SF3">
    <property type="entry name" value="SLR0285 PROTEIN"/>
    <property type="match status" value="1"/>
</dbReference>